<evidence type="ECO:0000259" key="1">
    <source>
        <dbReference type="Pfam" id="PF00535"/>
    </source>
</evidence>
<dbReference type="Pfam" id="PF00535">
    <property type="entry name" value="Glycos_transf_2"/>
    <property type="match status" value="1"/>
</dbReference>
<feature type="domain" description="Glycosyltransferase 2-like" evidence="1">
    <location>
        <begin position="8"/>
        <end position="117"/>
    </location>
</feature>
<dbReference type="PANTHER" id="PTHR22916">
    <property type="entry name" value="GLYCOSYLTRANSFERASE"/>
    <property type="match status" value="1"/>
</dbReference>
<dbReference type="SUPFAM" id="SSF53448">
    <property type="entry name" value="Nucleotide-diphospho-sugar transferases"/>
    <property type="match status" value="1"/>
</dbReference>
<dbReference type="PANTHER" id="PTHR22916:SF3">
    <property type="entry name" value="UDP-GLCNAC:BETAGAL BETA-1,3-N-ACETYLGLUCOSAMINYLTRANSFERASE-LIKE PROTEIN 1"/>
    <property type="match status" value="1"/>
</dbReference>
<dbReference type="GO" id="GO:0016758">
    <property type="term" value="F:hexosyltransferase activity"/>
    <property type="evidence" value="ECO:0007669"/>
    <property type="project" value="UniProtKB-ARBA"/>
</dbReference>
<protein>
    <recommendedName>
        <fullName evidence="1">Glycosyltransferase 2-like domain-containing protein</fullName>
    </recommendedName>
</protein>
<dbReference type="InterPro" id="IPR029044">
    <property type="entry name" value="Nucleotide-diphossugar_trans"/>
</dbReference>
<gene>
    <name evidence="2" type="ORF">METZ01_LOCUS97240</name>
</gene>
<dbReference type="InterPro" id="IPR001173">
    <property type="entry name" value="Glyco_trans_2-like"/>
</dbReference>
<proteinExistence type="predicted"/>
<accession>A0A381VVQ9</accession>
<dbReference type="AlphaFoldDB" id="A0A381VVQ9"/>
<dbReference type="EMBL" id="UINC01009931">
    <property type="protein sequence ID" value="SVA44386.1"/>
    <property type="molecule type" value="Genomic_DNA"/>
</dbReference>
<reference evidence="2" key="1">
    <citation type="submission" date="2018-05" db="EMBL/GenBank/DDBJ databases">
        <authorList>
            <person name="Lanie J.A."/>
            <person name="Ng W.-L."/>
            <person name="Kazmierczak K.M."/>
            <person name="Andrzejewski T.M."/>
            <person name="Davidsen T.M."/>
            <person name="Wayne K.J."/>
            <person name="Tettelin H."/>
            <person name="Glass J.I."/>
            <person name="Rusch D."/>
            <person name="Podicherti R."/>
            <person name="Tsui H.-C.T."/>
            <person name="Winkler M.E."/>
        </authorList>
    </citation>
    <scope>NUCLEOTIDE SEQUENCE</scope>
</reference>
<organism evidence="2">
    <name type="scientific">marine metagenome</name>
    <dbReference type="NCBI Taxonomy" id="408172"/>
    <lineage>
        <taxon>unclassified sequences</taxon>
        <taxon>metagenomes</taxon>
        <taxon>ecological metagenomes</taxon>
    </lineage>
</organism>
<name>A0A381VVQ9_9ZZZZ</name>
<sequence>MSRKIKLSVITQSWNRSEYLPRVFDSLVSQDFPSMEWIVCDDASDDNTFDVVKNFSNSSPFSIKYIKSNKRIGKVVLDNQAIKEAKGDFIIWCDSDDYFTHNGIKKLFESWDSADGAVKDEAFGVIGLCDDNLDITMNTFNYDLSKGVCFNDLFQLHGYEGDHCLLIKTSVMKNNFFPEVDLVIPEDVVYTKFGNSKVILCESTVLYKEYMSKNHTCFTGKYIFSRGRAHRLAIVKKNLNQYGSCIYPSELISKGCTKKIQHFLYNRNYISKKHSYLISFFRFCIHGDITFYKALNIWPYKLNRLVSYSTYTLSLILSYIDSIKGRVDKTHLIFDKSIHKYSLDIMMIKH</sequence>
<evidence type="ECO:0000313" key="2">
    <source>
        <dbReference type="EMBL" id="SVA44386.1"/>
    </source>
</evidence>
<dbReference type="Gene3D" id="3.90.550.10">
    <property type="entry name" value="Spore Coat Polysaccharide Biosynthesis Protein SpsA, Chain A"/>
    <property type="match status" value="1"/>
</dbReference>
<dbReference type="CDD" id="cd00761">
    <property type="entry name" value="Glyco_tranf_GTA_type"/>
    <property type="match status" value="1"/>
</dbReference>